<dbReference type="PANTHER" id="PTHR43861:SF5">
    <property type="entry name" value="BLL5978 PROTEIN"/>
    <property type="match status" value="1"/>
</dbReference>
<dbReference type="Proteomes" id="UP000663856">
    <property type="component" value="Unassembled WGS sequence"/>
</dbReference>
<dbReference type="InterPro" id="IPR029063">
    <property type="entry name" value="SAM-dependent_MTases_sf"/>
</dbReference>
<feature type="domain" description="C-methyltransferase" evidence="3">
    <location>
        <begin position="628"/>
        <end position="775"/>
    </location>
</feature>
<dbReference type="InterPro" id="IPR036291">
    <property type="entry name" value="NAD(P)-bd_dom_sf"/>
</dbReference>
<dbReference type="AlphaFoldDB" id="A0A816NTJ9"/>
<gene>
    <name evidence="4" type="ORF">WKI299_LOCUS8170</name>
</gene>
<dbReference type="InterPro" id="IPR013691">
    <property type="entry name" value="MeTrfase_14"/>
</dbReference>
<proteinExistence type="predicted"/>
<dbReference type="Pfam" id="PF08484">
    <property type="entry name" value="Methyltransf_14"/>
    <property type="match status" value="1"/>
</dbReference>
<dbReference type="SUPFAM" id="SSF53335">
    <property type="entry name" value="S-adenosyl-L-methionine-dependent methyltransferases"/>
    <property type="match status" value="1"/>
</dbReference>
<feature type="domain" description="Methyltransferase putative zinc binding" evidence="2">
    <location>
        <begin position="366"/>
        <end position="427"/>
    </location>
</feature>
<reference evidence="4" key="1">
    <citation type="submission" date="2021-02" db="EMBL/GenBank/DDBJ databases">
        <authorList>
            <person name="Nowell W R."/>
        </authorList>
    </citation>
    <scope>NUCLEOTIDE SEQUENCE</scope>
</reference>
<dbReference type="Gene3D" id="3.40.50.150">
    <property type="entry name" value="Vaccinia Virus protein VP39"/>
    <property type="match status" value="1"/>
</dbReference>
<name>A0A816NTJ9_9BILA</name>
<evidence type="ECO:0000259" key="3">
    <source>
        <dbReference type="Pfam" id="PF08484"/>
    </source>
</evidence>
<dbReference type="EMBL" id="CAJNRF010002580">
    <property type="protein sequence ID" value="CAF2039988.1"/>
    <property type="molecule type" value="Genomic_DNA"/>
</dbReference>
<dbReference type="Gene3D" id="3.40.50.720">
    <property type="entry name" value="NAD(P)-binding Rossmann-like Domain"/>
    <property type="match status" value="2"/>
</dbReference>
<dbReference type="Gene3D" id="6.20.50.110">
    <property type="entry name" value="Methyltransferase, zinc-binding domain"/>
    <property type="match status" value="1"/>
</dbReference>
<evidence type="ECO:0000259" key="1">
    <source>
        <dbReference type="Pfam" id="PF01370"/>
    </source>
</evidence>
<accession>A0A816NTJ9</accession>
<organism evidence="4 5">
    <name type="scientific">Rotaria magnacalcarata</name>
    <dbReference type="NCBI Taxonomy" id="392030"/>
    <lineage>
        <taxon>Eukaryota</taxon>
        <taxon>Metazoa</taxon>
        <taxon>Spiralia</taxon>
        <taxon>Gnathifera</taxon>
        <taxon>Rotifera</taxon>
        <taxon>Eurotatoria</taxon>
        <taxon>Bdelloidea</taxon>
        <taxon>Philodinida</taxon>
        <taxon>Philodinidae</taxon>
        <taxon>Rotaria</taxon>
    </lineage>
</organism>
<dbReference type="PANTHER" id="PTHR43861">
    <property type="entry name" value="TRANS-ACONITATE 2-METHYLTRANSFERASE-RELATED"/>
    <property type="match status" value="1"/>
</dbReference>
<dbReference type="Pfam" id="PF13489">
    <property type="entry name" value="Methyltransf_23"/>
    <property type="match status" value="1"/>
</dbReference>
<dbReference type="InterPro" id="IPR013630">
    <property type="entry name" value="Methyltransf_Zn-bd_dom_put"/>
</dbReference>
<evidence type="ECO:0000313" key="4">
    <source>
        <dbReference type="EMBL" id="CAF2039988.1"/>
    </source>
</evidence>
<dbReference type="CDD" id="cd08946">
    <property type="entry name" value="SDR_e"/>
    <property type="match status" value="1"/>
</dbReference>
<sequence length="1083" mass="124332">MHLKFVSKHRRIVLLLLLIVITASTLKVVRLKNTFSNVLQRYENFTKKYVWSDSHFLPRRVRIAIIGSSGYIGSRLFDHLRKENSWNVIGFDRIFPGQASYEISTHILQSFEVVIYLGGMAGRAICQDHPAEVDRENIEDIYNLAKRMLPHQLLIFASTSAVGEGSGSIPITEDHPIQSELLDLYSKSLFHREKTLRQMALDTLTTPQMIGLRFGTVVGLSASQRIDLSPMALVCKAFLSGKVHVTHPESNRAFLCMEDLVRAIHTVIMRRKQAKKFDIFHLQSFSASISKLANTIASLTGAHIKTSDHPVNEDSHGFSLNNNKFCNTFNFYFQGSLYQTISRLIEDVPRLCLGRQSRLDNDSISCVVCGSRIMHTVLNLHNQPLANDFKTDIEKSEKSKRFPLRLVRCPICHHTQISYVVDRKYLFSHYLYQSSTSKTLNTYFSWLAEKAISESEIRNGTVLEIACNDGSQLNEFLKRGWRTVGVDPAKNLADIARMSGHTIYTGFWGIDTFPRLSALESVDVIIAQNVLAHVDNPIKFLQACASMMSVRTKLYIQTSQCEMYETGQFDTVYHEHISFFTAHSFKKLADIVGLAIVRFEITSIHGHSCLVTFQRVDSSNTTFLTRFKTELTPSLSIALQKERTLGMTDPWFYIKYEAQAKGMREWISHQLASIQAQHHTIIAYGAAAKGMVLLHFLLEISNRSWNISFVIDDAPLKQNTFCPGTSIPVRPTSEFNKHTSAEPLTIIVFAWNFRDEILAKIRSNTIEKGIKNVFVILPFPYQQLLKIDRNNNTIIAENSNKPLSWPFIFPNIRKPVLLISHFFNEEFLLPYWIRHHASMFDMAILIDYNSTDQSLEIIRREAPTSWKVVSSRNKYFNGQLIDDEVIEYEKMHSNAWKIVLNTPEFLIHSNLRQMLADIESNDSVKTFRFRSLIMSGNDSVPLKQFTSLVKQRSQYTYRPTYADEKFGITSYSRFIHCNPFAKYDTGRHTIRDTVWKWAPIGFIAKYQYTPWPEIIKRKLQIRTRIPLTEFLAGGGIQHDVTLEKLKTIKNNINLLPQHDLRDVTAVSEEIAMAHRLWKEIIDQ</sequence>
<feature type="domain" description="NAD-dependent epimerase/dehydratase" evidence="1">
    <location>
        <begin position="63"/>
        <end position="279"/>
    </location>
</feature>
<comment type="caution">
    <text evidence="4">The sequence shown here is derived from an EMBL/GenBank/DDBJ whole genome shotgun (WGS) entry which is preliminary data.</text>
</comment>
<dbReference type="InterPro" id="IPR038576">
    <property type="entry name" value="Methyltransf_Zn-bd_dom_put_sf"/>
</dbReference>
<dbReference type="InterPro" id="IPR001509">
    <property type="entry name" value="Epimerase_deHydtase"/>
</dbReference>
<evidence type="ECO:0000313" key="5">
    <source>
        <dbReference type="Proteomes" id="UP000663856"/>
    </source>
</evidence>
<protein>
    <submittedName>
        <fullName evidence="4">Uncharacterized protein</fullName>
    </submittedName>
</protein>
<evidence type="ECO:0000259" key="2">
    <source>
        <dbReference type="Pfam" id="PF08421"/>
    </source>
</evidence>
<dbReference type="Pfam" id="PF08421">
    <property type="entry name" value="Methyltransf_13"/>
    <property type="match status" value="1"/>
</dbReference>
<dbReference type="Pfam" id="PF01370">
    <property type="entry name" value="Epimerase"/>
    <property type="match status" value="1"/>
</dbReference>
<dbReference type="SUPFAM" id="SSF51735">
    <property type="entry name" value="NAD(P)-binding Rossmann-fold domains"/>
    <property type="match status" value="1"/>
</dbReference>